<comment type="caution">
    <text evidence="2">The sequence shown here is derived from an EMBL/GenBank/DDBJ whole genome shotgun (WGS) entry which is preliminary data.</text>
</comment>
<dbReference type="InterPro" id="IPR050177">
    <property type="entry name" value="Lipid_A_modif_metabolic_enz"/>
</dbReference>
<name>A0ABV8WCW8_9FLAO</name>
<dbReference type="EMBL" id="JBHSCO010000007">
    <property type="protein sequence ID" value="MFC4393740.1"/>
    <property type="molecule type" value="Genomic_DNA"/>
</dbReference>
<proteinExistence type="predicted"/>
<protein>
    <submittedName>
        <fullName evidence="2">NAD-dependent epimerase/dehydratase family protein</fullName>
    </submittedName>
</protein>
<accession>A0ABV8WCW8</accession>
<evidence type="ECO:0000313" key="3">
    <source>
        <dbReference type="Proteomes" id="UP001595719"/>
    </source>
</evidence>
<dbReference type="PANTHER" id="PTHR43245">
    <property type="entry name" value="BIFUNCTIONAL POLYMYXIN RESISTANCE PROTEIN ARNA"/>
    <property type="match status" value="1"/>
</dbReference>
<feature type="domain" description="NAD-dependent epimerase/dehydratase" evidence="1">
    <location>
        <begin position="10"/>
        <end position="214"/>
    </location>
</feature>
<keyword evidence="3" id="KW-1185">Reference proteome</keyword>
<evidence type="ECO:0000259" key="1">
    <source>
        <dbReference type="Pfam" id="PF01370"/>
    </source>
</evidence>
<evidence type="ECO:0000313" key="2">
    <source>
        <dbReference type="EMBL" id="MFC4393740.1"/>
    </source>
</evidence>
<sequence length="306" mass="34353">MIVTLPNKKVTITGMSGFVGSNLKNYLENTYEVESLSVRYLSDQKFEIKTDVLIHLAGKAHDLKKVSSPSDYYEANYELTKQLFDGFLNSDARIFIFMSTVKAVADKVDGILTENFVSDPKTHYGIAKNQAEKYILSKKLPQGKQVYILRPCMIHGPGNKGNLNLLYKLVEKGLPWPLAAFDNQRSFLSIANLCFIIKEIVEKENVESGIYNLADDQFLSTNELVNILSSVSNKKNLQIAVPKIIINNLAIIGDLVRFPLNTETIQKLTENYKVSNEKIKLAIGIEQLPITAQSGIEKTIKSFIEK</sequence>
<dbReference type="Proteomes" id="UP001595719">
    <property type="component" value="Unassembled WGS sequence"/>
</dbReference>
<dbReference type="Gene3D" id="3.40.50.720">
    <property type="entry name" value="NAD(P)-binding Rossmann-like Domain"/>
    <property type="match status" value="1"/>
</dbReference>
<reference evidence="3" key="1">
    <citation type="journal article" date="2019" name="Int. J. Syst. Evol. Microbiol.">
        <title>The Global Catalogue of Microorganisms (GCM) 10K type strain sequencing project: providing services to taxonomists for standard genome sequencing and annotation.</title>
        <authorList>
            <consortium name="The Broad Institute Genomics Platform"/>
            <consortium name="The Broad Institute Genome Sequencing Center for Infectious Disease"/>
            <person name="Wu L."/>
            <person name="Ma J."/>
        </authorList>
    </citation>
    <scope>NUCLEOTIDE SEQUENCE [LARGE SCALE GENOMIC DNA]</scope>
    <source>
        <strain evidence="3">CGMCC 1.15345</strain>
    </source>
</reference>
<dbReference type="RefSeq" id="WP_179002252.1">
    <property type="nucleotide sequence ID" value="NZ_JBHSCO010000007.1"/>
</dbReference>
<dbReference type="SUPFAM" id="SSF51735">
    <property type="entry name" value="NAD(P)-binding Rossmann-fold domains"/>
    <property type="match status" value="1"/>
</dbReference>
<dbReference type="Pfam" id="PF01370">
    <property type="entry name" value="Epimerase"/>
    <property type="match status" value="1"/>
</dbReference>
<dbReference type="InterPro" id="IPR036291">
    <property type="entry name" value="NAD(P)-bd_dom_sf"/>
</dbReference>
<dbReference type="InterPro" id="IPR001509">
    <property type="entry name" value="Epimerase_deHydtase"/>
</dbReference>
<dbReference type="PANTHER" id="PTHR43245:SF58">
    <property type="entry name" value="BLL5923 PROTEIN"/>
    <property type="match status" value="1"/>
</dbReference>
<gene>
    <name evidence="2" type="ORF">ACFOY0_22290</name>
</gene>
<organism evidence="2 3">
    <name type="scientific">Flavobacterium quisquiliarum</name>
    <dbReference type="NCBI Taxonomy" id="1834436"/>
    <lineage>
        <taxon>Bacteria</taxon>
        <taxon>Pseudomonadati</taxon>
        <taxon>Bacteroidota</taxon>
        <taxon>Flavobacteriia</taxon>
        <taxon>Flavobacteriales</taxon>
        <taxon>Flavobacteriaceae</taxon>
        <taxon>Flavobacterium</taxon>
    </lineage>
</organism>